<reference evidence="1" key="1">
    <citation type="submission" date="2021-06" db="EMBL/GenBank/DDBJ databases">
        <authorList>
            <person name="Kallberg Y."/>
            <person name="Tangrot J."/>
            <person name="Rosling A."/>
        </authorList>
    </citation>
    <scope>NUCLEOTIDE SEQUENCE</scope>
    <source>
        <strain evidence="1">IL203A</strain>
    </source>
</reference>
<evidence type="ECO:0000313" key="1">
    <source>
        <dbReference type="EMBL" id="CAG8564934.1"/>
    </source>
</evidence>
<accession>A0ACA9M3J1</accession>
<comment type="caution">
    <text evidence="1">The sequence shown here is derived from an EMBL/GenBank/DDBJ whole genome shotgun (WGS) entry which is preliminary data.</text>
</comment>
<evidence type="ECO:0000313" key="2">
    <source>
        <dbReference type="Proteomes" id="UP000789702"/>
    </source>
</evidence>
<name>A0ACA9M3J1_9GLOM</name>
<gene>
    <name evidence="1" type="ORF">DHETER_LOCUS5809</name>
</gene>
<dbReference type="Proteomes" id="UP000789702">
    <property type="component" value="Unassembled WGS sequence"/>
</dbReference>
<sequence length="278" mass="32050">MSGATNPKSLAKNMPTPPSTVDILRRLLVHSDGRDKTLKIIQYFGKIILWLQARRAPKSIHGHLLNAITLLIRNKSFSSNVTPRLKAMTSQFSTTRKIIRLAHFLEPYSELREYYTGARRISRSSTSYEKLIHYFGALNAFLGLMNDIFDDLYCLGKINVLDKSIAKWAEPIAIKLWFFCICLDIHETLFKIWQMNQKIKKVNSEELEKYQQRLHWLNISLTKLFMDFLFCGYDFFDCTFSDGVQALSGFFAGILTLGKGKPKAHDAFINNTDYRQSS</sequence>
<protein>
    <submittedName>
        <fullName evidence="1">2540_t:CDS:1</fullName>
    </submittedName>
</protein>
<proteinExistence type="predicted"/>
<dbReference type="EMBL" id="CAJVPU010006817">
    <property type="protein sequence ID" value="CAG8564934.1"/>
    <property type="molecule type" value="Genomic_DNA"/>
</dbReference>
<organism evidence="1 2">
    <name type="scientific">Dentiscutata heterogama</name>
    <dbReference type="NCBI Taxonomy" id="1316150"/>
    <lineage>
        <taxon>Eukaryota</taxon>
        <taxon>Fungi</taxon>
        <taxon>Fungi incertae sedis</taxon>
        <taxon>Mucoromycota</taxon>
        <taxon>Glomeromycotina</taxon>
        <taxon>Glomeromycetes</taxon>
        <taxon>Diversisporales</taxon>
        <taxon>Gigasporaceae</taxon>
        <taxon>Dentiscutata</taxon>
    </lineage>
</organism>
<keyword evidence="2" id="KW-1185">Reference proteome</keyword>